<evidence type="ECO:0000256" key="1">
    <source>
        <dbReference type="SAM" id="Phobius"/>
    </source>
</evidence>
<proteinExistence type="predicted"/>
<keyword evidence="1" id="KW-1133">Transmembrane helix</keyword>
<comment type="caution">
    <text evidence="2">The sequence shown here is derived from an EMBL/GenBank/DDBJ whole genome shotgun (WGS) entry which is preliminary data.</text>
</comment>
<dbReference type="Proteomes" id="UP000198512">
    <property type="component" value="Unassembled WGS sequence"/>
</dbReference>
<accession>A0ABY1BMT3</accession>
<evidence type="ECO:0000313" key="2">
    <source>
        <dbReference type="EMBL" id="SER21492.1"/>
    </source>
</evidence>
<name>A0ABY1BMT3_9PSED</name>
<keyword evidence="1" id="KW-0812">Transmembrane</keyword>
<keyword evidence="1" id="KW-0472">Membrane</keyword>
<reference evidence="2 3" key="1">
    <citation type="submission" date="2016-10" db="EMBL/GenBank/DDBJ databases">
        <authorList>
            <person name="Varghese N."/>
            <person name="Submissions S."/>
        </authorList>
    </citation>
    <scope>NUCLEOTIDE SEQUENCE [LARGE SCALE GENOMIC DNA]</scope>
    <source>
        <strain evidence="2 3">CIP 109853</strain>
    </source>
</reference>
<protein>
    <submittedName>
        <fullName evidence="2">Uncharacterized protein</fullName>
    </submittedName>
</protein>
<evidence type="ECO:0000313" key="3">
    <source>
        <dbReference type="Proteomes" id="UP000198512"/>
    </source>
</evidence>
<sequence length="92" mass="10381">MGERDHAYEFSKKNIESTLFIAKIEKLRKRTSLFLFLSALLPFVAFANLIAALLMNTPEIAKGVATITAAISFIYVVCYFFHATTITNMDQQ</sequence>
<keyword evidence="3" id="KW-1185">Reference proteome</keyword>
<feature type="transmembrane region" description="Helical" evidence="1">
    <location>
        <begin position="33"/>
        <end position="54"/>
    </location>
</feature>
<gene>
    <name evidence="2" type="ORF">SAMN05216600_11813</name>
</gene>
<feature type="transmembrane region" description="Helical" evidence="1">
    <location>
        <begin position="60"/>
        <end position="81"/>
    </location>
</feature>
<dbReference type="EMBL" id="FOFP01000018">
    <property type="protein sequence ID" value="SER21492.1"/>
    <property type="molecule type" value="Genomic_DNA"/>
</dbReference>
<organism evidence="2 3">
    <name type="scientific">Pseudomonas cuatrocienegasensis</name>
    <dbReference type="NCBI Taxonomy" id="543360"/>
    <lineage>
        <taxon>Bacteria</taxon>
        <taxon>Pseudomonadati</taxon>
        <taxon>Pseudomonadota</taxon>
        <taxon>Gammaproteobacteria</taxon>
        <taxon>Pseudomonadales</taxon>
        <taxon>Pseudomonadaceae</taxon>
        <taxon>Pseudomonas</taxon>
    </lineage>
</organism>